<name>A0ABP8H7B0_9BURK</name>
<dbReference type="PANTHER" id="PTHR42993:SF1">
    <property type="entry name" value="MAOC-LIKE DEHYDRATASE DOMAIN-CONTAINING PROTEIN"/>
    <property type="match status" value="1"/>
</dbReference>
<dbReference type="InterPro" id="IPR002539">
    <property type="entry name" value="MaoC-like_dom"/>
</dbReference>
<dbReference type="InterPro" id="IPR029069">
    <property type="entry name" value="HotDog_dom_sf"/>
</dbReference>
<proteinExistence type="predicted"/>
<dbReference type="Pfam" id="PF01575">
    <property type="entry name" value="MaoC_dehydratas"/>
    <property type="match status" value="1"/>
</dbReference>
<sequence length="164" mass="18339">MASDPPLPSVIEQFDSVESLTRFVGRPAIVSQSVVIDQEMIDRFAQLTRDSQWIHVDPARAMAESPYGHTIAHGFLVLSLLTYWQASCIAFPRAAMLLNYGFDRIRFTAPVLSGSRVAARFALAQVAKTRSGEARCSWNVTVQAEDAPRPSVHADWQIMVRYEE</sequence>
<dbReference type="Proteomes" id="UP001501671">
    <property type="component" value="Unassembled WGS sequence"/>
</dbReference>
<gene>
    <name evidence="2" type="ORF">GCM10023144_28680</name>
</gene>
<accession>A0ABP8H7B0</accession>
<dbReference type="PANTHER" id="PTHR42993">
    <property type="entry name" value="MAOC-LIKE DEHYDRATASE DOMAIN-CONTAINING PROTEIN"/>
    <property type="match status" value="1"/>
</dbReference>
<dbReference type="SUPFAM" id="SSF54637">
    <property type="entry name" value="Thioesterase/thiol ester dehydrase-isomerase"/>
    <property type="match status" value="1"/>
</dbReference>
<organism evidence="2 3">
    <name type="scientific">Pigmentiphaga soli</name>
    <dbReference type="NCBI Taxonomy" id="1007095"/>
    <lineage>
        <taxon>Bacteria</taxon>
        <taxon>Pseudomonadati</taxon>
        <taxon>Pseudomonadota</taxon>
        <taxon>Betaproteobacteria</taxon>
        <taxon>Burkholderiales</taxon>
        <taxon>Alcaligenaceae</taxon>
        <taxon>Pigmentiphaga</taxon>
    </lineage>
</organism>
<dbReference type="Gene3D" id="3.10.129.10">
    <property type="entry name" value="Hotdog Thioesterase"/>
    <property type="match status" value="1"/>
</dbReference>
<feature type="domain" description="MaoC-like" evidence="1">
    <location>
        <begin position="25"/>
        <end position="128"/>
    </location>
</feature>
<keyword evidence="3" id="KW-1185">Reference proteome</keyword>
<dbReference type="EMBL" id="BAABFO010000013">
    <property type="protein sequence ID" value="GAA4335410.1"/>
    <property type="molecule type" value="Genomic_DNA"/>
</dbReference>
<evidence type="ECO:0000259" key="1">
    <source>
        <dbReference type="Pfam" id="PF01575"/>
    </source>
</evidence>
<dbReference type="CDD" id="cd03450">
    <property type="entry name" value="NodN"/>
    <property type="match status" value="1"/>
</dbReference>
<reference evidence="3" key="1">
    <citation type="journal article" date="2019" name="Int. J. Syst. Evol. Microbiol.">
        <title>The Global Catalogue of Microorganisms (GCM) 10K type strain sequencing project: providing services to taxonomists for standard genome sequencing and annotation.</title>
        <authorList>
            <consortium name="The Broad Institute Genomics Platform"/>
            <consortium name="The Broad Institute Genome Sequencing Center for Infectious Disease"/>
            <person name="Wu L."/>
            <person name="Ma J."/>
        </authorList>
    </citation>
    <scope>NUCLEOTIDE SEQUENCE [LARGE SCALE GENOMIC DNA]</scope>
    <source>
        <strain evidence="3">JCM 17666</strain>
    </source>
</reference>
<dbReference type="InterPro" id="IPR039375">
    <property type="entry name" value="NodN-like"/>
</dbReference>
<comment type="caution">
    <text evidence="2">The sequence shown here is derived from an EMBL/GenBank/DDBJ whole genome shotgun (WGS) entry which is preliminary data.</text>
</comment>
<evidence type="ECO:0000313" key="2">
    <source>
        <dbReference type="EMBL" id="GAA4335410.1"/>
    </source>
</evidence>
<protein>
    <submittedName>
        <fullName evidence="2">MaoC family dehydratase</fullName>
    </submittedName>
</protein>
<dbReference type="RefSeq" id="WP_345250532.1">
    <property type="nucleotide sequence ID" value="NZ_BAABFO010000013.1"/>
</dbReference>
<evidence type="ECO:0000313" key="3">
    <source>
        <dbReference type="Proteomes" id="UP001501671"/>
    </source>
</evidence>